<keyword evidence="2" id="KW-1185">Reference proteome</keyword>
<dbReference type="STRING" id="1630136.AS592_10435"/>
<dbReference type="EMBL" id="LNKT01000001">
    <property type="protein sequence ID" value="KYJ87516.1"/>
    <property type="molecule type" value="Genomic_DNA"/>
</dbReference>
<dbReference type="CDD" id="cd16377">
    <property type="entry name" value="23S_rRNA_IVP_like"/>
    <property type="match status" value="1"/>
</dbReference>
<dbReference type="RefSeq" id="WP_067328418.1">
    <property type="nucleotide sequence ID" value="NZ_LNKT01000001.1"/>
</dbReference>
<proteinExistence type="predicted"/>
<comment type="caution">
    <text evidence="1">The sequence shown here is derived from an EMBL/GenBank/DDBJ whole genome shotgun (WGS) entry which is preliminary data.</text>
</comment>
<sequence>MRCERLDVWKRACRLSVNIYKTFASCSDFGFKDQITRSSLSIASNIAEGMEKESDKDKGRFINIAQGSTAELITQTYIAIEIGYIEKNIGLQWIKETNEILKMLNALKKSYVSNI</sequence>
<accession>A0A151CJ13</accession>
<evidence type="ECO:0000313" key="1">
    <source>
        <dbReference type="EMBL" id="KYJ87516.1"/>
    </source>
</evidence>
<dbReference type="Proteomes" id="UP000075359">
    <property type="component" value="Unassembled WGS sequence"/>
</dbReference>
<dbReference type="NCBIfam" id="NF008912">
    <property type="entry name" value="PRK12275.1-6"/>
    <property type="match status" value="1"/>
</dbReference>
<dbReference type="SUPFAM" id="SSF158446">
    <property type="entry name" value="IVS-encoded protein-like"/>
    <property type="match status" value="1"/>
</dbReference>
<reference evidence="1 2" key="1">
    <citation type="submission" date="2015-11" db="EMBL/GenBank/DDBJ databases">
        <title>Draft genome of Sulfurovum riftiae 1812E, a member of the Epsilonproteobacteria isolated from the tube of the deep-sea hydrothermal vent tubewom Riftia pachyptila.</title>
        <authorList>
            <person name="Vetriani C."/>
            <person name="Giovannelli D."/>
        </authorList>
    </citation>
    <scope>NUCLEOTIDE SEQUENCE [LARGE SCALE GENOMIC DNA]</scope>
    <source>
        <strain evidence="1 2">1812E</strain>
    </source>
</reference>
<dbReference type="InterPro" id="IPR012657">
    <property type="entry name" value="23S_rRNA-intervening_sequence"/>
</dbReference>
<dbReference type="InterPro" id="IPR036583">
    <property type="entry name" value="23S_rRNA_IVS_sf"/>
</dbReference>
<dbReference type="NCBIfam" id="TIGR02436">
    <property type="entry name" value="four helix bundle protein"/>
    <property type="match status" value="1"/>
</dbReference>
<organism evidence="1 2">
    <name type="scientific">Sulfurovum riftiae</name>
    <dbReference type="NCBI Taxonomy" id="1630136"/>
    <lineage>
        <taxon>Bacteria</taxon>
        <taxon>Pseudomonadati</taxon>
        <taxon>Campylobacterota</taxon>
        <taxon>Epsilonproteobacteria</taxon>
        <taxon>Campylobacterales</taxon>
        <taxon>Sulfurovaceae</taxon>
        <taxon>Sulfurovum</taxon>
    </lineage>
</organism>
<dbReference type="Gene3D" id="1.20.1440.60">
    <property type="entry name" value="23S rRNA-intervening sequence"/>
    <property type="match status" value="1"/>
</dbReference>
<dbReference type="OrthoDB" id="9800370at2"/>
<name>A0A151CJ13_9BACT</name>
<dbReference type="PANTHER" id="PTHR38471:SF2">
    <property type="entry name" value="FOUR HELIX BUNDLE PROTEIN"/>
    <property type="match status" value="1"/>
</dbReference>
<protein>
    <submittedName>
        <fullName evidence="1">Four helix bundle protein</fullName>
    </submittedName>
</protein>
<dbReference type="Pfam" id="PF05635">
    <property type="entry name" value="23S_rRNA_IVP"/>
    <property type="match status" value="1"/>
</dbReference>
<dbReference type="PANTHER" id="PTHR38471">
    <property type="entry name" value="FOUR HELIX BUNDLE PROTEIN"/>
    <property type="match status" value="1"/>
</dbReference>
<evidence type="ECO:0000313" key="2">
    <source>
        <dbReference type="Proteomes" id="UP000075359"/>
    </source>
</evidence>
<gene>
    <name evidence="1" type="ORF">AS592_10435</name>
</gene>
<dbReference type="AlphaFoldDB" id="A0A151CJ13"/>